<dbReference type="CDD" id="cd08760">
    <property type="entry name" value="Cyt_b561_FRRS1_like"/>
    <property type="match status" value="1"/>
</dbReference>
<keyword evidence="4" id="KW-0249">Electron transport</keyword>
<dbReference type="InterPro" id="IPR005018">
    <property type="entry name" value="DOMON_domain"/>
</dbReference>
<dbReference type="SMART" id="SM00664">
    <property type="entry name" value="DoH"/>
    <property type="match status" value="1"/>
</dbReference>
<comment type="caution">
    <text evidence="10">The sequence shown here is derived from an EMBL/GenBank/DDBJ whole genome shotgun (WGS) entry which is preliminary data.</text>
</comment>
<dbReference type="EMBL" id="ML986598">
    <property type="protein sequence ID" value="KAF2266536.1"/>
    <property type="molecule type" value="Genomic_DNA"/>
</dbReference>
<accession>A0A9P4KD91</accession>
<reference evidence="11" key="1">
    <citation type="journal article" date="2020" name="Stud. Mycol.">
        <title>101 Dothideomycetes genomes: A test case for predicting lifestyles and emergence of pathogens.</title>
        <authorList>
            <person name="Haridas S."/>
            <person name="Albert R."/>
            <person name="Binder M."/>
            <person name="Bloem J."/>
            <person name="LaButti K."/>
            <person name="Salamov A."/>
            <person name="Andreopoulos B."/>
            <person name="Baker S."/>
            <person name="Barry K."/>
            <person name="Bills G."/>
            <person name="Bluhm B."/>
            <person name="Cannon C."/>
            <person name="Castanera R."/>
            <person name="Culley D."/>
            <person name="Daum C."/>
            <person name="Ezra D."/>
            <person name="Gonzalez J."/>
            <person name="Henrissat B."/>
            <person name="Kuo A."/>
            <person name="Liang C."/>
            <person name="Lipzen A."/>
            <person name="Lutzoni F."/>
            <person name="Magnuson J."/>
            <person name="Mondo S."/>
            <person name="Nolan M."/>
            <person name="Ohm R."/>
            <person name="Pangilinan J."/>
            <person name="Park H.-J."/>
            <person name="Ramirez L."/>
            <person name="Alfaro M."/>
            <person name="Sun H."/>
            <person name="Tritt A."/>
            <person name="Yoshinaga Y."/>
            <person name="Zwiers L.-H."/>
            <person name="Turgeon B."/>
            <person name="Goodwin S."/>
            <person name="Spatafora J."/>
            <person name="Crous P."/>
            <person name="Grigoriev I."/>
        </authorList>
    </citation>
    <scope>NUCLEOTIDE SEQUENCE [LARGE SCALE GENOMIC DNA]</scope>
    <source>
        <strain evidence="11">CBS 304.66</strain>
    </source>
</reference>
<feature type="domain" description="Cytochrome b561" evidence="9">
    <location>
        <begin position="163"/>
        <end position="321"/>
    </location>
</feature>
<evidence type="ECO:0000313" key="10">
    <source>
        <dbReference type="EMBL" id="KAF2266536.1"/>
    </source>
</evidence>
<feature type="transmembrane region" description="Helical" evidence="8">
    <location>
        <begin position="299"/>
        <end position="319"/>
    </location>
</feature>
<evidence type="ECO:0000256" key="4">
    <source>
        <dbReference type="ARBA" id="ARBA00022982"/>
    </source>
</evidence>
<feature type="transmembrane region" description="Helical" evidence="8">
    <location>
        <begin position="225"/>
        <end position="251"/>
    </location>
</feature>
<protein>
    <submittedName>
        <fullName evidence="10">CBD9-like protein</fullName>
    </submittedName>
</protein>
<evidence type="ECO:0000256" key="8">
    <source>
        <dbReference type="SAM" id="Phobius"/>
    </source>
</evidence>
<evidence type="ECO:0000259" key="9">
    <source>
        <dbReference type="PROSITE" id="PS50939"/>
    </source>
</evidence>
<feature type="transmembrane region" description="Helical" evidence="8">
    <location>
        <begin position="263"/>
        <end position="287"/>
    </location>
</feature>
<dbReference type="GO" id="GO:0016020">
    <property type="term" value="C:membrane"/>
    <property type="evidence" value="ECO:0007669"/>
    <property type="project" value="UniProtKB-SubCell"/>
</dbReference>
<proteinExistence type="predicted"/>
<evidence type="ECO:0000313" key="11">
    <source>
        <dbReference type="Proteomes" id="UP000800093"/>
    </source>
</evidence>
<dbReference type="InterPro" id="IPR015920">
    <property type="entry name" value="Cellobiose_DH-like_cyt"/>
</dbReference>
<comment type="subcellular location">
    <subcellularLocation>
        <location evidence="1">Membrane</location>
    </subcellularLocation>
</comment>
<name>A0A9P4KD91_9PLEO</name>
<dbReference type="SUPFAM" id="SSF49344">
    <property type="entry name" value="CBD9-like"/>
    <property type="match status" value="1"/>
</dbReference>
<dbReference type="PANTHER" id="PTHR47797:SF5">
    <property type="entry name" value="CELLOBIOSE DEHYDROGENASE CYTOCHROME DOMAIN-CONTAINING PROTEIN"/>
    <property type="match status" value="1"/>
</dbReference>
<evidence type="ECO:0000256" key="3">
    <source>
        <dbReference type="ARBA" id="ARBA00022692"/>
    </source>
</evidence>
<evidence type="ECO:0000256" key="7">
    <source>
        <dbReference type="SAM" id="MobiDB-lite"/>
    </source>
</evidence>
<keyword evidence="5 8" id="KW-1133">Transmembrane helix</keyword>
<dbReference type="PROSITE" id="PS50939">
    <property type="entry name" value="CYTOCHROME_B561"/>
    <property type="match status" value="1"/>
</dbReference>
<evidence type="ECO:0000256" key="6">
    <source>
        <dbReference type="ARBA" id="ARBA00023136"/>
    </source>
</evidence>
<feature type="non-terminal residue" evidence="10">
    <location>
        <position position="1"/>
    </location>
</feature>
<feature type="region of interest" description="Disordered" evidence="7">
    <location>
        <begin position="156"/>
        <end position="178"/>
    </location>
</feature>
<dbReference type="Gene3D" id="1.20.120.1770">
    <property type="match status" value="1"/>
</dbReference>
<gene>
    <name evidence="10" type="ORF">CC78DRAFT_424284</name>
</gene>
<dbReference type="Gene3D" id="2.60.40.1210">
    <property type="entry name" value="Cellobiose dehydrogenase, cytochrome domain"/>
    <property type="match status" value="1"/>
</dbReference>
<dbReference type="Pfam" id="PF16010">
    <property type="entry name" value="CDH-cyt"/>
    <property type="match status" value="1"/>
</dbReference>
<dbReference type="PANTHER" id="PTHR47797">
    <property type="entry name" value="DEHYDROGENASE, PUTATIVE (AFU_ORTHOLOGUE AFUA_8G05805)-RELATED"/>
    <property type="match status" value="1"/>
</dbReference>
<sequence length="321" mass="35447">SDICFSLTVPDINMPSRAGDYYVQIQANTTYSWIGLAQGDKMAGAHFVVVYKSADSKNTTISPRLAGNHEILTYDNSTQVTRLSHSSIHDGQITANIKCSNCNTWASDSVNLTTPTMNWIWAHSTGSLLNTDDKAIPIPKHDRYGTIIFKANAHGGPDSNPWTTQLPGPKLPSGSSGELPLARSGPPAHVVRMYAAHSILACLAWAGIYPIGGIMIRLFSFPNLLWIHAGLQIFGVCLYTAAVGLGIQLSINARFHRMRNKHVVIGLIIFVFVFLQNFLGFLHHYYFKKNANRHVFSYIHLWTGRLCFTLGIINAGFGFQI</sequence>
<keyword evidence="6 8" id="KW-0472">Membrane</keyword>
<keyword evidence="2" id="KW-0813">Transport</keyword>
<evidence type="ECO:0000256" key="5">
    <source>
        <dbReference type="ARBA" id="ARBA00022989"/>
    </source>
</evidence>
<evidence type="ECO:0000256" key="2">
    <source>
        <dbReference type="ARBA" id="ARBA00022448"/>
    </source>
</evidence>
<dbReference type="OrthoDB" id="19261at2759"/>
<keyword evidence="3 8" id="KW-0812">Transmembrane</keyword>
<evidence type="ECO:0000256" key="1">
    <source>
        <dbReference type="ARBA" id="ARBA00004370"/>
    </source>
</evidence>
<dbReference type="Proteomes" id="UP000800093">
    <property type="component" value="Unassembled WGS sequence"/>
</dbReference>
<organism evidence="10 11">
    <name type="scientific">Lojkania enalia</name>
    <dbReference type="NCBI Taxonomy" id="147567"/>
    <lineage>
        <taxon>Eukaryota</taxon>
        <taxon>Fungi</taxon>
        <taxon>Dikarya</taxon>
        <taxon>Ascomycota</taxon>
        <taxon>Pezizomycotina</taxon>
        <taxon>Dothideomycetes</taxon>
        <taxon>Pleosporomycetidae</taxon>
        <taxon>Pleosporales</taxon>
        <taxon>Pleosporales incertae sedis</taxon>
        <taxon>Lojkania</taxon>
    </lineage>
</organism>
<keyword evidence="11" id="KW-1185">Reference proteome</keyword>
<feature type="transmembrane region" description="Helical" evidence="8">
    <location>
        <begin position="199"/>
        <end position="219"/>
    </location>
</feature>
<feature type="non-terminal residue" evidence="10">
    <location>
        <position position="321"/>
    </location>
</feature>
<dbReference type="InterPro" id="IPR006593">
    <property type="entry name" value="Cyt_b561/ferric_Rdtase_TM"/>
</dbReference>
<dbReference type="SMART" id="SM00665">
    <property type="entry name" value="B561"/>
    <property type="match status" value="1"/>
</dbReference>
<dbReference type="AlphaFoldDB" id="A0A9P4KD91"/>
<dbReference type="CDD" id="cd09630">
    <property type="entry name" value="CDH_like_cytochrome"/>
    <property type="match status" value="1"/>
</dbReference>
<dbReference type="Pfam" id="PF03188">
    <property type="entry name" value="Cytochrom_B561"/>
    <property type="match status" value="1"/>
</dbReference>